<dbReference type="PANTHER" id="PTHR47053:SF1">
    <property type="entry name" value="MUREIN DD-ENDOPEPTIDASE MEPH-RELATED"/>
    <property type="match status" value="1"/>
</dbReference>
<evidence type="ECO:0000256" key="6">
    <source>
        <dbReference type="SAM" id="SignalP"/>
    </source>
</evidence>
<accession>G9WTS1</accession>
<dbReference type="GO" id="GO:0008234">
    <property type="term" value="F:cysteine-type peptidase activity"/>
    <property type="evidence" value="ECO:0007669"/>
    <property type="project" value="UniProtKB-KW"/>
</dbReference>
<comment type="similarity">
    <text evidence="1">Belongs to the peptidase C40 family.</text>
</comment>
<proteinExistence type="inferred from homology"/>
<dbReference type="Proteomes" id="UP000003527">
    <property type="component" value="Unassembled WGS sequence"/>
</dbReference>
<protein>
    <recommendedName>
        <fullName evidence="7">NlpC/P60 domain-containing protein</fullName>
    </recommendedName>
</protein>
<dbReference type="SUPFAM" id="SSF54001">
    <property type="entry name" value="Cysteine proteinases"/>
    <property type="match status" value="1"/>
</dbReference>
<dbReference type="EMBL" id="AFZD01000016">
    <property type="protein sequence ID" value="EHL12124.1"/>
    <property type="molecule type" value="Genomic_DNA"/>
</dbReference>
<dbReference type="PROSITE" id="PS51935">
    <property type="entry name" value="NLPC_P60"/>
    <property type="match status" value="1"/>
</dbReference>
<evidence type="ECO:0000256" key="5">
    <source>
        <dbReference type="SAM" id="MobiDB-lite"/>
    </source>
</evidence>
<dbReference type="HOGENOM" id="CLU_893827_0_0_9"/>
<dbReference type="PANTHER" id="PTHR47053">
    <property type="entry name" value="MUREIN DD-ENDOPEPTIDASE MEPH-RELATED"/>
    <property type="match status" value="1"/>
</dbReference>
<keyword evidence="6" id="KW-0732">Signal</keyword>
<dbReference type="GO" id="GO:0006508">
    <property type="term" value="P:proteolysis"/>
    <property type="evidence" value="ECO:0007669"/>
    <property type="project" value="UniProtKB-KW"/>
</dbReference>
<dbReference type="InterPro" id="IPR000064">
    <property type="entry name" value="NLP_P60_dom"/>
</dbReference>
<keyword evidence="3" id="KW-0378">Hydrolase</keyword>
<feature type="compositionally biased region" description="Basic and acidic residues" evidence="5">
    <location>
        <begin position="154"/>
        <end position="165"/>
    </location>
</feature>
<gene>
    <name evidence="8" type="ORF">HMPREF9624_00431</name>
</gene>
<name>G9WTS1_9FIRM</name>
<evidence type="ECO:0000256" key="3">
    <source>
        <dbReference type="ARBA" id="ARBA00022801"/>
    </source>
</evidence>
<keyword evidence="9" id="KW-1185">Reference proteome</keyword>
<keyword evidence="4" id="KW-0788">Thiol protease</keyword>
<reference evidence="8 9" key="1">
    <citation type="submission" date="2011-08" db="EMBL/GenBank/DDBJ databases">
        <title>The Genome Sequence of Oribacterium sp. ACB7.</title>
        <authorList>
            <consortium name="The Broad Institute Genome Sequencing Platform"/>
            <person name="Earl A."/>
            <person name="Ward D."/>
            <person name="Feldgarden M."/>
            <person name="Gevers D."/>
            <person name="Sizova M."/>
            <person name="Hazen A."/>
            <person name="Epstein S."/>
            <person name="Young S.K."/>
            <person name="Zeng Q."/>
            <person name="Gargeya S."/>
            <person name="Fitzgerald M."/>
            <person name="Haas B."/>
            <person name="Abouelleil A."/>
            <person name="Alvarado L."/>
            <person name="Arachchi H.M."/>
            <person name="Berlin A."/>
            <person name="Brown A."/>
            <person name="Chapman S.B."/>
            <person name="Chen Z."/>
            <person name="Dunbar C."/>
            <person name="Freedman E."/>
            <person name="Gearin G."/>
            <person name="Gellesch M."/>
            <person name="Goldberg J."/>
            <person name="Griggs A."/>
            <person name="Gujja S."/>
            <person name="Heiman D."/>
            <person name="Howarth C."/>
            <person name="Larson L."/>
            <person name="Lui A."/>
            <person name="MacDonald P.J.P."/>
            <person name="Montmayeur A."/>
            <person name="Murphy C."/>
            <person name="Neiman D."/>
            <person name="Pearson M."/>
            <person name="Priest M."/>
            <person name="Roberts A."/>
            <person name="Saif S."/>
            <person name="Shea T."/>
            <person name="Shenoy N."/>
            <person name="Sisk P."/>
            <person name="Stolte C."/>
            <person name="Sykes S."/>
            <person name="Wortman J."/>
            <person name="Nusbaum C."/>
            <person name="Birren B."/>
        </authorList>
    </citation>
    <scope>NUCLEOTIDE SEQUENCE [LARGE SCALE GENOMIC DNA]</scope>
    <source>
        <strain evidence="8 9">ACB7</strain>
    </source>
</reference>
<evidence type="ECO:0000313" key="9">
    <source>
        <dbReference type="Proteomes" id="UP000003527"/>
    </source>
</evidence>
<dbReference type="Gene3D" id="3.90.1720.10">
    <property type="entry name" value="endopeptidase domain like (from Nostoc punctiforme)"/>
    <property type="match status" value="1"/>
</dbReference>
<feature type="signal peptide" evidence="6">
    <location>
        <begin position="1"/>
        <end position="25"/>
    </location>
</feature>
<dbReference type="Gene3D" id="2.10.270.10">
    <property type="entry name" value="Cholin Binding"/>
    <property type="match status" value="1"/>
</dbReference>
<feature type="chain" id="PRO_5003528082" description="NlpC/P60 domain-containing protein" evidence="6">
    <location>
        <begin position="26"/>
        <end position="311"/>
    </location>
</feature>
<comment type="caution">
    <text evidence="8">The sequence shown here is derived from an EMBL/GenBank/DDBJ whole genome shotgun (WGS) entry which is preliminary data.</text>
</comment>
<dbReference type="Pfam" id="PF00877">
    <property type="entry name" value="NLPC_P60"/>
    <property type="match status" value="1"/>
</dbReference>
<evidence type="ECO:0000256" key="1">
    <source>
        <dbReference type="ARBA" id="ARBA00007074"/>
    </source>
</evidence>
<keyword evidence="2" id="KW-0645">Protease</keyword>
<dbReference type="InterPro" id="IPR038765">
    <property type="entry name" value="Papain-like_cys_pep_sf"/>
</dbReference>
<evidence type="ECO:0000259" key="7">
    <source>
        <dbReference type="PROSITE" id="PS51935"/>
    </source>
</evidence>
<dbReference type="AlphaFoldDB" id="G9WTS1"/>
<feature type="domain" description="NlpC/P60" evidence="7">
    <location>
        <begin position="190"/>
        <end position="311"/>
    </location>
</feature>
<dbReference type="PATRIC" id="fig|796944.3.peg.1144"/>
<organism evidence="8 9">
    <name type="scientific">Oribacterium asaccharolyticum ACB7</name>
    <dbReference type="NCBI Taxonomy" id="796944"/>
    <lineage>
        <taxon>Bacteria</taxon>
        <taxon>Bacillati</taxon>
        <taxon>Bacillota</taxon>
        <taxon>Clostridia</taxon>
        <taxon>Lachnospirales</taxon>
        <taxon>Lachnospiraceae</taxon>
        <taxon>Oribacterium</taxon>
    </lineage>
</organism>
<dbReference type="RefSeq" id="WP_009536334.1">
    <property type="nucleotide sequence ID" value="NZ_JH414504.1"/>
</dbReference>
<evidence type="ECO:0000256" key="4">
    <source>
        <dbReference type="ARBA" id="ARBA00022807"/>
    </source>
</evidence>
<evidence type="ECO:0000256" key="2">
    <source>
        <dbReference type="ARBA" id="ARBA00022670"/>
    </source>
</evidence>
<dbReference type="InterPro" id="IPR051202">
    <property type="entry name" value="Peptidase_C40"/>
</dbReference>
<sequence length="311" mass="34143">MRNKKFLALCSIAVLSVFLAVPAYAGQWQKGSGKNKNKWWYNHLDGTYPKSAWAWIDSSGDGFAECYYFDGQGWLQTNKTIDGYTVDSTGAWIENGVVKLKSVSEAGVFTNGKNEYSTGTVEMEGDLNLGTEVKEIKENSISAGKNTLIGKSTQPDKKSQDKKDGSDILDLTDSFGDPDLDTINAALNANTDMSDLISYARSFIGVLPYKTAGSSLINGTDCSGFTQQVFKKFGISIPRDSRSQYAAAIKISEADLQPGDLIFYGSSPSTIYHVGIYSGNGTIIHNTRTGDFVREHDYHYAKTYGFGRYLR</sequence>
<feature type="region of interest" description="Disordered" evidence="5">
    <location>
        <begin position="145"/>
        <end position="165"/>
    </location>
</feature>
<evidence type="ECO:0000313" key="8">
    <source>
        <dbReference type="EMBL" id="EHL12124.1"/>
    </source>
</evidence>
<dbReference type="SUPFAM" id="SSF69360">
    <property type="entry name" value="Cell wall binding repeat"/>
    <property type="match status" value="1"/>
</dbReference>